<accession>A0ABW7Z887</accession>
<feature type="compositionally biased region" description="Low complexity" evidence="1">
    <location>
        <begin position="30"/>
        <end position="44"/>
    </location>
</feature>
<feature type="region of interest" description="Disordered" evidence="1">
    <location>
        <begin position="30"/>
        <end position="117"/>
    </location>
</feature>
<evidence type="ECO:0008006" key="4">
    <source>
        <dbReference type="Google" id="ProtNLM"/>
    </source>
</evidence>
<reference evidence="2 3" key="1">
    <citation type="submission" date="2024-10" db="EMBL/GenBank/DDBJ databases">
        <title>The Natural Products Discovery Center: Release of the First 8490 Sequenced Strains for Exploring Actinobacteria Biosynthetic Diversity.</title>
        <authorList>
            <person name="Kalkreuter E."/>
            <person name="Kautsar S.A."/>
            <person name="Yang D."/>
            <person name="Bader C.D."/>
            <person name="Teijaro C.N."/>
            <person name="Fluegel L."/>
            <person name="Davis C.M."/>
            <person name="Simpson J.R."/>
            <person name="Lauterbach L."/>
            <person name="Steele A.D."/>
            <person name="Gui C."/>
            <person name="Meng S."/>
            <person name="Li G."/>
            <person name="Viehrig K."/>
            <person name="Ye F."/>
            <person name="Su P."/>
            <person name="Kiefer A.F."/>
            <person name="Nichols A."/>
            <person name="Cepeda A.J."/>
            <person name="Yan W."/>
            <person name="Fan B."/>
            <person name="Jiang Y."/>
            <person name="Adhikari A."/>
            <person name="Zheng C.-J."/>
            <person name="Schuster L."/>
            <person name="Cowan T.M."/>
            <person name="Smanski M.J."/>
            <person name="Chevrette M.G."/>
            <person name="De Carvalho L.P.S."/>
            <person name="Shen B."/>
        </authorList>
    </citation>
    <scope>NUCLEOTIDE SEQUENCE [LARGE SCALE GENOMIC DNA]</scope>
    <source>
        <strain evidence="2 3">NPDC050545</strain>
    </source>
</reference>
<name>A0ABW7Z887_9ACTN</name>
<protein>
    <recommendedName>
        <fullName evidence="4">Secreted protein</fullName>
    </recommendedName>
</protein>
<dbReference type="Proteomes" id="UP001612741">
    <property type="component" value="Unassembled WGS sequence"/>
</dbReference>
<gene>
    <name evidence="2" type="ORF">ACIBG2_40175</name>
</gene>
<keyword evidence="3" id="KW-1185">Reference proteome</keyword>
<dbReference type="RefSeq" id="WP_397089417.1">
    <property type="nucleotide sequence ID" value="NZ_JBITGY010000012.1"/>
</dbReference>
<sequence length="117" mass="12079">MTTYRSLGRPARWLIAFAALWLCAAMWSPGSPASPAEPVPAASAVHLGEEAGTEEAGSRVPQRQPAKRTRAVAGPPPAAPGAGSPAPASVVRRAGEPGRAGPAGHTELRTRLSVWRI</sequence>
<evidence type="ECO:0000313" key="2">
    <source>
        <dbReference type="EMBL" id="MFI6503658.1"/>
    </source>
</evidence>
<evidence type="ECO:0000256" key="1">
    <source>
        <dbReference type="SAM" id="MobiDB-lite"/>
    </source>
</evidence>
<dbReference type="EMBL" id="JBITGY010000012">
    <property type="protein sequence ID" value="MFI6503658.1"/>
    <property type="molecule type" value="Genomic_DNA"/>
</dbReference>
<feature type="compositionally biased region" description="Low complexity" evidence="1">
    <location>
        <begin position="80"/>
        <end position="104"/>
    </location>
</feature>
<comment type="caution">
    <text evidence="2">The sequence shown here is derived from an EMBL/GenBank/DDBJ whole genome shotgun (WGS) entry which is preliminary data.</text>
</comment>
<organism evidence="2 3">
    <name type="scientific">Nonomuraea typhae</name>
    <dbReference type="NCBI Taxonomy" id="2603600"/>
    <lineage>
        <taxon>Bacteria</taxon>
        <taxon>Bacillati</taxon>
        <taxon>Actinomycetota</taxon>
        <taxon>Actinomycetes</taxon>
        <taxon>Streptosporangiales</taxon>
        <taxon>Streptosporangiaceae</taxon>
        <taxon>Nonomuraea</taxon>
    </lineage>
</organism>
<evidence type="ECO:0000313" key="3">
    <source>
        <dbReference type="Proteomes" id="UP001612741"/>
    </source>
</evidence>
<proteinExistence type="predicted"/>